<dbReference type="PANTHER" id="PTHR39956:SF1">
    <property type="entry name" value="GH09530P-RELATED"/>
    <property type="match status" value="1"/>
</dbReference>
<accession>A0A1J1IXD5</accession>
<reference evidence="3 4" key="1">
    <citation type="submission" date="2015-04" db="EMBL/GenBank/DDBJ databases">
        <authorList>
            <person name="Syromyatnikov M.Y."/>
            <person name="Popov V.N."/>
        </authorList>
    </citation>
    <scope>NUCLEOTIDE SEQUENCE [LARGE SCALE GENOMIC DNA]</scope>
</reference>
<dbReference type="PANTHER" id="PTHR39956">
    <property type="entry name" value="GH09530P-RELATED"/>
    <property type="match status" value="1"/>
</dbReference>
<gene>
    <name evidence="3" type="ORF">CLUMA_CG017332</name>
</gene>
<evidence type="ECO:0000256" key="2">
    <source>
        <dbReference type="SAM" id="SignalP"/>
    </source>
</evidence>
<feature type="compositionally biased region" description="Polar residues" evidence="1">
    <location>
        <begin position="68"/>
        <end position="92"/>
    </location>
</feature>
<feature type="region of interest" description="Disordered" evidence="1">
    <location>
        <begin position="247"/>
        <end position="269"/>
    </location>
</feature>
<dbReference type="EMBL" id="CVRI01000063">
    <property type="protein sequence ID" value="CRL04228.1"/>
    <property type="molecule type" value="Genomic_DNA"/>
</dbReference>
<feature type="signal peptide" evidence="2">
    <location>
        <begin position="1"/>
        <end position="19"/>
    </location>
</feature>
<feature type="compositionally biased region" description="Polar residues" evidence="1">
    <location>
        <begin position="247"/>
        <end position="261"/>
    </location>
</feature>
<feature type="chain" id="PRO_5012068631" evidence="2">
    <location>
        <begin position="20"/>
        <end position="269"/>
    </location>
</feature>
<dbReference type="Proteomes" id="UP000183832">
    <property type="component" value="Unassembled WGS sequence"/>
</dbReference>
<name>A0A1J1IXD5_9DIPT</name>
<keyword evidence="2" id="KW-0732">Signal</keyword>
<feature type="compositionally biased region" description="Low complexity" evidence="1">
    <location>
        <begin position="98"/>
        <end position="120"/>
    </location>
</feature>
<evidence type="ECO:0000313" key="4">
    <source>
        <dbReference type="Proteomes" id="UP000183832"/>
    </source>
</evidence>
<dbReference type="AlphaFoldDB" id="A0A1J1IXD5"/>
<proteinExistence type="predicted"/>
<dbReference type="STRING" id="568069.A0A1J1IXD5"/>
<organism evidence="3 4">
    <name type="scientific">Clunio marinus</name>
    <dbReference type="NCBI Taxonomy" id="568069"/>
    <lineage>
        <taxon>Eukaryota</taxon>
        <taxon>Metazoa</taxon>
        <taxon>Ecdysozoa</taxon>
        <taxon>Arthropoda</taxon>
        <taxon>Hexapoda</taxon>
        <taxon>Insecta</taxon>
        <taxon>Pterygota</taxon>
        <taxon>Neoptera</taxon>
        <taxon>Endopterygota</taxon>
        <taxon>Diptera</taxon>
        <taxon>Nematocera</taxon>
        <taxon>Chironomoidea</taxon>
        <taxon>Chironomidae</taxon>
        <taxon>Clunio</taxon>
    </lineage>
</organism>
<protein>
    <submittedName>
        <fullName evidence="3">CLUMA_CG017332, isoform B</fullName>
    </submittedName>
</protein>
<feature type="region of interest" description="Disordered" evidence="1">
    <location>
        <begin position="68"/>
        <end position="126"/>
    </location>
</feature>
<keyword evidence="4" id="KW-1185">Reference proteome</keyword>
<dbReference type="OrthoDB" id="8122555at2759"/>
<sequence>MKLQLQGLLVLWIICMTNGAPYSKYGRSCKDIGCLPRETCVMAYESCSFSQQENVSCGRYPTCKKNSDAQSTQQSSGPTYPSRTPSDPNASVWNFPATTKYTTQRTTTTTTTTTRRPWTTKSPFYNPANPSYSGGGGYYGNRYGDDTTFGGFSRPTTRYTTKRPSSSGGFSSFFSDFSNILSGDVGKLIGGALSSRGGSSGGGGFGSFFGGGDTRPLIENRNYRGGLFSENSGSSTNYNAYPVTRYGQVSPSTPKPSSASHGNFGWKMT</sequence>
<evidence type="ECO:0000256" key="1">
    <source>
        <dbReference type="SAM" id="MobiDB-lite"/>
    </source>
</evidence>
<evidence type="ECO:0000313" key="3">
    <source>
        <dbReference type="EMBL" id="CRL04228.1"/>
    </source>
</evidence>